<reference evidence="7 8" key="1">
    <citation type="submission" date="2024-06" db="EMBL/GenBank/DDBJ databases">
        <title>A chromosome level genome sequence of Diviner's sage (Salvia divinorum).</title>
        <authorList>
            <person name="Ford S.A."/>
            <person name="Ro D.-K."/>
            <person name="Ness R.W."/>
            <person name="Phillips M.A."/>
        </authorList>
    </citation>
    <scope>NUCLEOTIDE SEQUENCE [LARGE SCALE GENOMIC DNA]</scope>
    <source>
        <strain evidence="7">SAF-2024a</strain>
        <tissue evidence="7">Leaf</tissue>
    </source>
</reference>
<feature type="compositionally biased region" description="Basic and acidic residues" evidence="6">
    <location>
        <begin position="36"/>
        <end position="45"/>
    </location>
</feature>
<keyword evidence="3" id="KW-0238">DNA-binding</keyword>
<dbReference type="AlphaFoldDB" id="A0ABD1G0V8"/>
<gene>
    <name evidence="7" type="ORF">AAHA92_30189</name>
</gene>
<evidence type="ECO:0000256" key="4">
    <source>
        <dbReference type="ARBA" id="ARBA00023163"/>
    </source>
</evidence>
<evidence type="ECO:0000313" key="7">
    <source>
        <dbReference type="EMBL" id="KAL1537702.1"/>
    </source>
</evidence>
<dbReference type="Gene3D" id="2.40.330.10">
    <property type="entry name" value="DNA-binding pseudobarrel domain"/>
    <property type="match status" value="1"/>
</dbReference>
<dbReference type="GO" id="GO:0003677">
    <property type="term" value="F:DNA binding"/>
    <property type="evidence" value="ECO:0007669"/>
    <property type="project" value="UniProtKB-KW"/>
</dbReference>
<evidence type="ECO:0000256" key="1">
    <source>
        <dbReference type="ARBA" id="ARBA00004123"/>
    </source>
</evidence>
<proteinExistence type="predicted"/>
<keyword evidence="2" id="KW-0805">Transcription regulation</keyword>
<keyword evidence="5" id="KW-0539">Nucleus</keyword>
<evidence type="ECO:0000313" key="8">
    <source>
        <dbReference type="Proteomes" id="UP001567538"/>
    </source>
</evidence>
<dbReference type="SUPFAM" id="SSF101936">
    <property type="entry name" value="DNA-binding pseudobarrel domain"/>
    <property type="match status" value="1"/>
</dbReference>
<dbReference type="PANTHER" id="PTHR31541:SF25">
    <property type="entry name" value="GAMMA-GLIADIN B"/>
    <property type="match status" value="1"/>
</dbReference>
<keyword evidence="4" id="KW-0804">Transcription</keyword>
<keyword evidence="8" id="KW-1185">Reference proteome</keyword>
<dbReference type="InterPro" id="IPR015300">
    <property type="entry name" value="DNA-bd_pseudobarrel_sf"/>
</dbReference>
<dbReference type="GO" id="GO:0005634">
    <property type="term" value="C:nucleus"/>
    <property type="evidence" value="ECO:0007669"/>
    <property type="project" value="UniProtKB-SubCell"/>
</dbReference>
<evidence type="ECO:0000256" key="3">
    <source>
        <dbReference type="ARBA" id="ARBA00023125"/>
    </source>
</evidence>
<name>A0ABD1G0V8_SALDI</name>
<dbReference type="PANTHER" id="PTHR31541">
    <property type="entry name" value="B3 DOMAIN PLANT PROTEIN-RELATED"/>
    <property type="match status" value="1"/>
</dbReference>
<comment type="caution">
    <text evidence="7">The sequence shown here is derived from an EMBL/GenBank/DDBJ whole genome shotgun (WGS) entry which is preliminary data.</text>
</comment>
<feature type="region of interest" description="Disordered" evidence="6">
    <location>
        <begin position="36"/>
        <end position="70"/>
    </location>
</feature>
<dbReference type="InterPro" id="IPR005508">
    <property type="entry name" value="At2g31720-like"/>
</dbReference>
<evidence type="ECO:0000256" key="5">
    <source>
        <dbReference type="ARBA" id="ARBA00023242"/>
    </source>
</evidence>
<evidence type="ECO:0000256" key="2">
    <source>
        <dbReference type="ARBA" id="ARBA00023015"/>
    </source>
</evidence>
<sequence>MVSTGITLADFQPQELDRKANKFSVLLAVVERATEKRAAAEEESVRGGSSTNLAKRRKSLSQNPTPAEGLTNMIHQSSLRHGRAPPPPKLVKQKPLFAIDLSSQNNRLSIPIAQIAEESVQGGFSTNPAKRRNTLTRIPTPAERLTNMIRQIPLRRGIAPPPPPKLVIQKPLFAIDLSSQHNRLSIPIAQIDEESVCGGSSTDPAKRRKTLTRTPAPAERLTNMIRQIPLRRGIAPPPPPKLVLQKPLFAIDLSSQHNQLSIPIAQIAEESVHGGSSTDPEKRGKTLTRTPAPAERLTNMIRQIPLRRGIAPPPPKLVIQKPLFAIDLSSQHNQLSIPIAQIAEESVHGGSSTDPAKRRKALTRTLTPAERLTNLIRQLSRRRRIAQPPPKLVIEKPLFATDLSPQHNRLSIPISQIANDFLTEAEKHRLRGGNRRTNYLEVKIMAVAEAEALSTETAKLCRWDMRKGIGRKTSSSYIINGKWHAFAKKNNLTVGLVVQLWCFRLREELCFAIVPLPDSSAAA</sequence>
<organism evidence="7 8">
    <name type="scientific">Salvia divinorum</name>
    <name type="common">Maria pastora</name>
    <name type="synonym">Diviner's sage</name>
    <dbReference type="NCBI Taxonomy" id="28513"/>
    <lineage>
        <taxon>Eukaryota</taxon>
        <taxon>Viridiplantae</taxon>
        <taxon>Streptophyta</taxon>
        <taxon>Embryophyta</taxon>
        <taxon>Tracheophyta</taxon>
        <taxon>Spermatophyta</taxon>
        <taxon>Magnoliopsida</taxon>
        <taxon>eudicotyledons</taxon>
        <taxon>Gunneridae</taxon>
        <taxon>Pentapetalae</taxon>
        <taxon>asterids</taxon>
        <taxon>lamiids</taxon>
        <taxon>Lamiales</taxon>
        <taxon>Lamiaceae</taxon>
        <taxon>Nepetoideae</taxon>
        <taxon>Mentheae</taxon>
        <taxon>Salviinae</taxon>
        <taxon>Salvia</taxon>
        <taxon>Salvia subgen. Calosphace</taxon>
    </lineage>
</organism>
<evidence type="ECO:0000256" key="6">
    <source>
        <dbReference type="SAM" id="MobiDB-lite"/>
    </source>
</evidence>
<comment type="subcellular location">
    <subcellularLocation>
        <location evidence="1">Nucleus</location>
    </subcellularLocation>
</comment>
<dbReference type="Pfam" id="PF03754">
    <property type="entry name" value="At2g31720-like"/>
    <property type="match status" value="1"/>
</dbReference>
<dbReference type="EMBL" id="JBEAFC010000011">
    <property type="protein sequence ID" value="KAL1537702.1"/>
    <property type="molecule type" value="Genomic_DNA"/>
</dbReference>
<dbReference type="Proteomes" id="UP001567538">
    <property type="component" value="Unassembled WGS sequence"/>
</dbReference>
<protein>
    <submittedName>
        <fullName evidence="7">B3 domain-containing protein</fullName>
    </submittedName>
</protein>
<accession>A0ABD1G0V8</accession>